<dbReference type="EMBL" id="VTFZ01000011">
    <property type="protein sequence ID" value="MRX80549.1"/>
    <property type="molecule type" value="Genomic_DNA"/>
</dbReference>
<dbReference type="Pfam" id="PF13635">
    <property type="entry name" value="DUF4143"/>
    <property type="match status" value="1"/>
</dbReference>
<dbReference type="SUPFAM" id="SSF52540">
    <property type="entry name" value="P-loop containing nucleoside triphosphate hydrolases"/>
    <property type="match status" value="1"/>
</dbReference>
<dbReference type="InterPro" id="IPR025420">
    <property type="entry name" value="DUF4143"/>
</dbReference>
<dbReference type="PANTHER" id="PTHR43566">
    <property type="entry name" value="CONSERVED PROTEIN"/>
    <property type="match status" value="1"/>
</dbReference>
<accession>A0A7K0GBA1</accession>
<evidence type="ECO:0000259" key="1">
    <source>
        <dbReference type="Pfam" id="PF13173"/>
    </source>
</evidence>
<gene>
    <name evidence="3" type="ORF">GJE22_08105</name>
</gene>
<name>A0A7K0GBA1_9ACTN</name>
<reference evidence="4" key="1">
    <citation type="submission" date="2019-08" db="EMBL/GenBank/DDBJ databases">
        <title>Arthrobacter sp. nov., isolated from plateau pika and Tibetan wild ass.</title>
        <authorList>
            <person name="Ge Y."/>
        </authorList>
    </citation>
    <scope>NUCLEOTIDE SEQUENCE [LARGE SCALE GENOMIC DNA]</scope>
    <source>
        <strain evidence="4">HF-1365</strain>
    </source>
</reference>
<dbReference type="InterPro" id="IPR027417">
    <property type="entry name" value="P-loop_NTPase"/>
</dbReference>
<feature type="domain" description="AAA" evidence="1">
    <location>
        <begin position="18"/>
        <end position="141"/>
    </location>
</feature>
<dbReference type="Gene3D" id="3.40.50.300">
    <property type="entry name" value="P-loop containing nucleotide triphosphate hydrolases"/>
    <property type="match status" value="1"/>
</dbReference>
<feature type="domain" description="DUF4143" evidence="2">
    <location>
        <begin position="205"/>
        <end position="362"/>
    </location>
</feature>
<dbReference type="RefSeq" id="WP_144688712.1">
    <property type="nucleotide sequence ID" value="NZ_VLLQ01000011.1"/>
</dbReference>
<sequence>MYITRALEPLVRRYSEHFKVVVVTGPRQVGKTTMLKHLMEEDAHAGHERAYVTLDNTAILQTAKEDPALFLQRYRPPVLIDEIQKAPELLPYIKEIVDASDQTGTVWLTGSQPFHLMKEVSESLAGRVGVIEMLGLSGAEISGVPSEPFSPGRDYFVRRATASMQYDVMEAYDRICAGSLPGIRSLPEDLRAGAYESYLDTYIMRDIRDLSRIGDELKFRRFMTACAALTSKPVVYAELARIADIDEKTAKTWISLLVSSYIVKIVEPYANNLLKRLSKQPIMHFLDTGLAAYLTGWTSPQALEAGAMSGQIFETHAFGEIYKSFLNAGQRAPLYFFRNNDKKEIDLLMERDGTLFPIEVKKTASPSRKDARNLNVLDPVTAPDVAPELSMFKREIGTGVIVCMVQDTFPVSERAWAFPAWAI</sequence>
<comment type="caution">
    <text evidence="3">The sequence shown here is derived from an EMBL/GenBank/DDBJ whole genome shotgun (WGS) entry which is preliminary data.</text>
</comment>
<evidence type="ECO:0000259" key="2">
    <source>
        <dbReference type="Pfam" id="PF13635"/>
    </source>
</evidence>
<dbReference type="Proteomes" id="UP000470010">
    <property type="component" value="Unassembled WGS sequence"/>
</dbReference>
<evidence type="ECO:0000313" key="4">
    <source>
        <dbReference type="Proteomes" id="UP000470010"/>
    </source>
</evidence>
<keyword evidence="4" id="KW-1185">Reference proteome</keyword>
<organism evidence="3 4">
    <name type="scientific">Enorma shizhengliae</name>
    <dbReference type="NCBI Taxonomy" id="2606615"/>
    <lineage>
        <taxon>Bacteria</taxon>
        <taxon>Bacillati</taxon>
        <taxon>Actinomycetota</taxon>
        <taxon>Coriobacteriia</taxon>
        <taxon>Coriobacteriales</taxon>
        <taxon>Coriobacteriaceae</taxon>
        <taxon>Enorma</taxon>
    </lineage>
</organism>
<dbReference type="AlphaFoldDB" id="A0A7K0GBA1"/>
<dbReference type="Pfam" id="PF13173">
    <property type="entry name" value="AAA_14"/>
    <property type="match status" value="1"/>
</dbReference>
<proteinExistence type="predicted"/>
<dbReference type="PANTHER" id="PTHR43566:SF2">
    <property type="entry name" value="DUF4143 DOMAIN-CONTAINING PROTEIN"/>
    <property type="match status" value="1"/>
</dbReference>
<evidence type="ECO:0000313" key="3">
    <source>
        <dbReference type="EMBL" id="MRX80549.1"/>
    </source>
</evidence>
<protein>
    <submittedName>
        <fullName evidence="3">AAA family ATPase</fullName>
    </submittedName>
</protein>
<dbReference type="InterPro" id="IPR041682">
    <property type="entry name" value="AAA_14"/>
</dbReference>